<feature type="domain" description="RNA polymerase sigma-70 region 4" evidence="6">
    <location>
        <begin position="20"/>
        <end position="49"/>
    </location>
</feature>
<comment type="similarity">
    <text evidence="1">Belongs to the SorC transcriptional regulatory family.</text>
</comment>
<dbReference type="InterPro" id="IPR036388">
    <property type="entry name" value="WH-like_DNA-bd_sf"/>
</dbReference>
<dbReference type="Pfam" id="PF04545">
    <property type="entry name" value="Sigma70_r4"/>
    <property type="match status" value="1"/>
</dbReference>
<keyword evidence="7" id="KW-0614">Plasmid</keyword>
<name>A0A1V0GYR9_9RHOB</name>
<dbReference type="GO" id="GO:0006352">
    <property type="term" value="P:DNA-templated transcription initiation"/>
    <property type="evidence" value="ECO:0007669"/>
    <property type="project" value="InterPro"/>
</dbReference>
<dbReference type="InterPro" id="IPR051054">
    <property type="entry name" value="SorC_transcr_regulators"/>
</dbReference>
<evidence type="ECO:0000256" key="4">
    <source>
        <dbReference type="ARBA" id="ARBA00023163"/>
    </source>
</evidence>
<dbReference type="Pfam" id="PF04198">
    <property type="entry name" value="Sugar-bind"/>
    <property type="match status" value="1"/>
</dbReference>
<dbReference type="Proteomes" id="UP000191257">
    <property type="component" value="Plasmid unnamed5"/>
</dbReference>
<proteinExistence type="inferred from homology"/>
<reference evidence="7" key="1">
    <citation type="submission" date="2017-12" db="EMBL/GenBank/DDBJ databases">
        <title>FDA dAtabase for Regulatory Grade micrObial Sequences (FDA-ARGOS): Supporting development and validation of Infectious Disease Dx tests.</title>
        <authorList>
            <person name="Campos J."/>
            <person name="Goldberg B."/>
            <person name="Tallon L."/>
            <person name="Sadzewicz L."/>
            <person name="Sengamalay N."/>
            <person name="Ott S."/>
            <person name="Godinez A."/>
            <person name="Nagaraj S."/>
            <person name="Vyas G."/>
            <person name="Aluvathingal J."/>
            <person name="Nadendla S."/>
            <person name="Geyer C."/>
            <person name="Nandy P."/>
            <person name="Hobson J."/>
            <person name="Sichtig H."/>
        </authorList>
    </citation>
    <scope>NUCLEOTIDE SEQUENCE</scope>
    <source>
        <strain evidence="7">FDAARGOS_252</strain>
        <plasmid evidence="7">unnamed5</plasmid>
    </source>
</reference>
<dbReference type="Gene3D" id="3.40.50.1360">
    <property type="match status" value="1"/>
</dbReference>
<dbReference type="Gene3D" id="1.10.10.10">
    <property type="entry name" value="Winged helix-like DNA-binding domain superfamily/Winged helix DNA-binding domain"/>
    <property type="match status" value="1"/>
</dbReference>
<gene>
    <name evidence="7" type="ORF">A6J80_22255</name>
</gene>
<keyword evidence="4" id="KW-0804">Transcription</keyword>
<accession>A0A1V0GYR9</accession>
<evidence type="ECO:0000313" key="7">
    <source>
        <dbReference type="EMBL" id="ARC39014.1"/>
    </source>
</evidence>
<dbReference type="InterPro" id="IPR013324">
    <property type="entry name" value="RNA_pol_sigma_r3/r4-like"/>
</dbReference>
<dbReference type="EMBL" id="CP020445">
    <property type="protein sequence ID" value="ARC39014.1"/>
    <property type="molecule type" value="Genomic_DNA"/>
</dbReference>
<dbReference type="InterPro" id="IPR007630">
    <property type="entry name" value="RNA_pol_sigma70_r4"/>
</dbReference>
<dbReference type="PANTHER" id="PTHR34294:SF1">
    <property type="entry name" value="TRANSCRIPTIONAL REGULATOR LSRR"/>
    <property type="match status" value="1"/>
</dbReference>
<dbReference type="InterPro" id="IPR037171">
    <property type="entry name" value="NagB/RpiA_transferase-like"/>
</dbReference>
<organism evidence="7 8">
    <name type="scientific">Paracoccus yeei</name>
    <dbReference type="NCBI Taxonomy" id="147645"/>
    <lineage>
        <taxon>Bacteria</taxon>
        <taxon>Pseudomonadati</taxon>
        <taxon>Pseudomonadota</taxon>
        <taxon>Alphaproteobacteria</taxon>
        <taxon>Rhodobacterales</taxon>
        <taxon>Paracoccaceae</taxon>
        <taxon>Paracoccus</taxon>
    </lineage>
</organism>
<protein>
    <submittedName>
        <fullName evidence="7">Transcriptional regulator</fullName>
    </submittedName>
</protein>
<dbReference type="GO" id="GO:0030246">
    <property type="term" value="F:carbohydrate binding"/>
    <property type="evidence" value="ECO:0007669"/>
    <property type="project" value="InterPro"/>
</dbReference>
<evidence type="ECO:0000313" key="8">
    <source>
        <dbReference type="Proteomes" id="UP000191257"/>
    </source>
</evidence>
<dbReference type="eggNOG" id="COG2390">
    <property type="taxonomic scope" value="Bacteria"/>
</dbReference>
<evidence type="ECO:0000256" key="3">
    <source>
        <dbReference type="ARBA" id="ARBA00023125"/>
    </source>
</evidence>
<geneLocation type="plasmid" evidence="7 8">
    <name>unnamed5</name>
</geneLocation>
<dbReference type="InterPro" id="IPR007324">
    <property type="entry name" value="Sugar-bd_dom_put"/>
</dbReference>
<dbReference type="GO" id="GO:0003700">
    <property type="term" value="F:DNA-binding transcription factor activity"/>
    <property type="evidence" value="ECO:0007669"/>
    <property type="project" value="InterPro"/>
</dbReference>
<evidence type="ECO:0000256" key="2">
    <source>
        <dbReference type="ARBA" id="ARBA00023015"/>
    </source>
</evidence>
<dbReference type="RefSeq" id="WP_080623274.1">
    <property type="nucleotide sequence ID" value="NZ_CAWMZI010000006.1"/>
</dbReference>
<evidence type="ECO:0000259" key="6">
    <source>
        <dbReference type="Pfam" id="PF04545"/>
    </source>
</evidence>
<keyword evidence="8" id="KW-1185">Reference proteome</keyword>
<dbReference type="PANTHER" id="PTHR34294">
    <property type="entry name" value="TRANSCRIPTIONAL REGULATOR-RELATED"/>
    <property type="match status" value="1"/>
</dbReference>
<dbReference type="KEGG" id="pye:A6J80_22255"/>
<keyword evidence="2" id="KW-0805">Transcription regulation</keyword>
<dbReference type="SUPFAM" id="SSF88659">
    <property type="entry name" value="Sigma3 and sigma4 domains of RNA polymerase sigma factors"/>
    <property type="match status" value="1"/>
</dbReference>
<dbReference type="SUPFAM" id="SSF100950">
    <property type="entry name" value="NagB/RpiA/CoA transferase-like"/>
    <property type="match status" value="1"/>
</dbReference>
<evidence type="ECO:0000259" key="5">
    <source>
        <dbReference type="Pfam" id="PF04198"/>
    </source>
</evidence>
<keyword evidence="3" id="KW-0238">DNA-binding</keyword>
<dbReference type="AlphaFoldDB" id="A0A1V0GYR9"/>
<feature type="domain" description="Sugar-binding" evidence="5">
    <location>
        <begin position="64"/>
        <end position="315"/>
    </location>
</feature>
<evidence type="ECO:0000256" key="1">
    <source>
        <dbReference type="ARBA" id="ARBA00010466"/>
    </source>
</evidence>
<dbReference type="GO" id="GO:0003677">
    <property type="term" value="F:DNA binding"/>
    <property type="evidence" value="ECO:0007669"/>
    <property type="project" value="UniProtKB-KW"/>
</dbReference>
<sequence length="318" mass="34285">MPVDPLPEAEPFVAEVCWHYFVNEMTQAEIARHLGVTRLRVNQAIQRARSQGMVKIEIASPFVPRLSLQDGLMQRFGLKRACVAPADPDHYDYHGPVGAALAAFMAERLRTGAWHRLGVSWGMTLQSAIDRLVQESHPDLEIISMIGGTSRGESFNAFGIASALAGRLGARYSLLAAPVFLAPQVDRSVFLSQDIFAEHYDKMGRLDAAIMTASDISQASYLIRTGLPAGISAQDLTRAGAVGDVVGRFLDASGQVVATRLNDSTIGIELEVLRQAPERVLAAAGPHKVAILRAVLQAGLATVLVTDDVTARLLLDQP</sequence>